<dbReference type="EC" id="1.3.1.9" evidence="8"/>
<evidence type="ECO:0000256" key="6">
    <source>
        <dbReference type="ARBA" id="ARBA00023098"/>
    </source>
</evidence>
<gene>
    <name evidence="9" type="ORF">JBF11_01105</name>
</gene>
<organism evidence="9 10">
    <name type="scientific">Taurinivorans muris</name>
    <dbReference type="NCBI Taxonomy" id="2787751"/>
    <lineage>
        <taxon>Bacteria</taxon>
        <taxon>Pseudomonadati</taxon>
        <taxon>Thermodesulfobacteriota</taxon>
        <taxon>Desulfovibrionia</taxon>
        <taxon>Desulfovibrionales</taxon>
        <taxon>Desulfovibrionaceae</taxon>
        <taxon>Taurinivorans</taxon>
    </lineage>
</organism>
<proteinExistence type="inferred from homology"/>
<keyword evidence="6" id="KW-0443">Lipid metabolism</keyword>
<evidence type="ECO:0000256" key="3">
    <source>
        <dbReference type="ARBA" id="ARBA00022516"/>
    </source>
</evidence>
<sequence>MILEGKKALVFGVANDRSIAYGISESFKNNGARLAFNYMGNAIKKRLEPISEKLGGEFIFQCDVTSDEQIAESVKLVKEKWGTIDVLVHSVAFAHKEDLQGRFIETSRDGFLTAMNISAYSLIALCKAFEEVINPNGSVICMTYYGSQKVIPNYNVMGVAKAALESSVRYLASDFGPKGVRVNAISAGPIKTLSASGISDFREILNHIETHAPLRRNVTTAEVGNTASYLASDMSSAVTGDIIYVDCGFQSVGF</sequence>
<accession>A0ABY5Y2C9</accession>
<dbReference type="PANTHER" id="PTHR43159:SF2">
    <property type="entry name" value="ENOYL-[ACYL-CARRIER-PROTEIN] REDUCTASE [NADH], CHLOROPLASTIC"/>
    <property type="match status" value="1"/>
</dbReference>
<keyword evidence="5 8" id="KW-0560">Oxidoreductase</keyword>
<keyword evidence="4" id="KW-0276">Fatty acid metabolism</keyword>
<keyword evidence="8" id="KW-0520">NAD</keyword>
<dbReference type="Gene3D" id="1.10.8.400">
    <property type="entry name" value="Enoyl acyl carrier protein reductase"/>
    <property type="match status" value="1"/>
</dbReference>
<dbReference type="RefSeq" id="WP_334315550.1">
    <property type="nucleotide sequence ID" value="NZ_CP065938.1"/>
</dbReference>
<evidence type="ECO:0000313" key="10">
    <source>
        <dbReference type="Proteomes" id="UP001058120"/>
    </source>
</evidence>
<dbReference type="InterPro" id="IPR014358">
    <property type="entry name" value="Enoyl-ACP_Rdtase_NADH"/>
</dbReference>
<dbReference type="Proteomes" id="UP001058120">
    <property type="component" value="Chromosome"/>
</dbReference>
<dbReference type="EMBL" id="CP065938">
    <property type="protein sequence ID" value="UWX05956.1"/>
    <property type="molecule type" value="Genomic_DNA"/>
</dbReference>
<comment type="similarity">
    <text evidence="2 8">Belongs to the short-chain dehydrogenases/reductases (SDR) family. FabI subfamily.</text>
</comment>
<evidence type="ECO:0000256" key="5">
    <source>
        <dbReference type="ARBA" id="ARBA00023002"/>
    </source>
</evidence>
<protein>
    <recommendedName>
        <fullName evidence="8">Enoyl-[acyl-carrier-protein] reductase [NADH]</fullName>
        <ecNumber evidence="8">1.3.1.9</ecNumber>
    </recommendedName>
</protein>
<evidence type="ECO:0000256" key="8">
    <source>
        <dbReference type="PIRNR" id="PIRNR000094"/>
    </source>
</evidence>
<evidence type="ECO:0000256" key="7">
    <source>
        <dbReference type="ARBA" id="ARBA00023160"/>
    </source>
</evidence>
<dbReference type="SUPFAM" id="SSF51735">
    <property type="entry name" value="NAD(P)-binding Rossmann-fold domains"/>
    <property type="match status" value="1"/>
</dbReference>
<dbReference type="Pfam" id="PF13561">
    <property type="entry name" value="adh_short_C2"/>
    <property type="match status" value="1"/>
</dbReference>
<keyword evidence="7 8" id="KW-0275">Fatty acid biosynthesis</keyword>
<comment type="pathway">
    <text evidence="1">Lipid metabolism; fatty acid biosynthesis.</text>
</comment>
<evidence type="ECO:0000256" key="2">
    <source>
        <dbReference type="ARBA" id="ARBA00009233"/>
    </source>
</evidence>
<keyword evidence="10" id="KW-1185">Reference proteome</keyword>
<name>A0ABY5Y2C9_9BACT</name>
<dbReference type="PIRSF" id="PIRSF000094">
    <property type="entry name" value="Enoyl-ACP_rdct"/>
    <property type="match status" value="1"/>
</dbReference>
<evidence type="ECO:0000256" key="4">
    <source>
        <dbReference type="ARBA" id="ARBA00022832"/>
    </source>
</evidence>
<dbReference type="CDD" id="cd05372">
    <property type="entry name" value="ENR_SDR"/>
    <property type="match status" value="1"/>
</dbReference>
<dbReference type="PANTHER" id="PTHR43159">
    <property type="entry name" value="ENOYL-[ACYL-CARRIER-PROTEIN] REDUCTASE"/>
    <property type="match status" value="1"/>
</dbReference>
<dbReference type="InterPro" id="IPR002347">
    <property type="entry name" value="SDR_fam"/>
</dbReference>
<dbReference type="InterPro" id="IPR036291">
    <property type="entry name" value="NAD(P)-bd_dom_sf"/>
</dbReference>
<evidence type="ECO:0000313" key="9">
    <source>
        <dbReference type="EMBL" id="UWX05956.1"/>
    </source>
</evidence>
<evidence type="ECO:0000256" key="1">
    <source>
        <dbReference type="ARBA" id="ARBA00005194"/>
    </source>
</evidence>
<keyword evidence="3 8" id="KW-0444">Lipid biosynthesis</keyword>
<comment type="catalytic activity">
    <reaction evidence="8">
        <text>a 2,3-saturated acyl-[ACP] + NAD(+) = a (2E)-enoyl-[ACP] + NADH + H(+)</text>
        <dbReference type="Rhea" id="RHEA:10240"/>
        <dbReference type="Rhea" id="RHEA-COMP:9925"/>
        <dbReference type="Rhea" id="RHEA-COMP:9926"/>
        <dbReference type="ChEBI" id="CHEBI:15378"/>
        <dbReference type="ChEBI" id="CHEBI:57540"/>
        <dbReference type="ChEBI" id="CHEBI:57945"/>
        <dbReference type="ChEBI" id="CHEBI:78784"/>
        <dbReference type="ChEBI" id="CHEBI:78785"/>
        <dbReference type="EC" id="1.3.1.9"/>
    </reaction>
</comment>
<reference evidence="9" key="1">
    <citation type="submission" date="2020-12" db="EMBL/GenBank/DDBJ databases">
        <title>Taurinivorans muris gen. nov., sp. nov., fundamental and realized metabolic niche of a ubiquitous sulfidogenic bacterium in the murine intestine.</title>
        <authorList>
            <person name="Ye H."/>
            <person name="Hanson B.T."/>
            <person name="Loy A."/>
        </authorList>
    </citation>
    <scope>NUCLEOTIDE SEQUENCE</scope>
    <source>
        <strain evidence="9">LT0009</strain>
    </source>
</reference>
<dbReference type="Gene3D" id="3.40.50.720">
    <property type="entry name" value="NAD(P)-binding Rossmann-like Domain"/>
    <property type="match status" value="1"/>
</dbReference>
<dbReference type="PRINTS" id="PR00081">
    <property type="entry name" value="GDHRDH"/>
</dbReference>